<evidence type="ECO:0000313" key="2">
    <source>
        <dbReference type="EMBL" id="AYV81310.1"/>
    </source>
</evidence>
<protein>
    <submittedName>
        <fullName evidence="2">Uncharacterized protein</fullName>
    </submittedName>
</protein>
<name>A0A3G5A2F5_9VIRU</name>
<sequence length="144" mass="16164">MKVIFVLLCVGYVTGNVWNVDFYQTGYIDDMQNNMHVEPMMSVVVRMNQWINQTLDGTVMNVETVLIGCRSVWGTGAPGVWILDNNDEICMLSIRRVWYWGNATYLDNPGATYDQSKYVVISAGLKLAGGIIAVVLPVMTMIFI</sequence>
<feature type="transmembrane region" description="Helical" evidence="1">
    <location>
        <begin position="118"/>
        <end position="143"/>
    </location>
</feature>
<reference evidence="2" key="1">
    <citation type="submission" date="2018-10" db="EMBL/GenBank/DDBJ databases">
        <title>Hidden diversity of soil giant viruses.</title>
        <authorList>
            <person name="Schulz F."/>
            <person name="Alteio L."/>
            <person name="Goudeau D."/>
            <person name="Ryan E.M."/>
            <person name="Malmstrom R.R."/>
            <person name="Blanchard J."/>
            <person name="Woyke T."/>
        </authorList>
    </citation>
    <scope>NUCLEOTIDE SEQUENCE</scope>
    <source>
        <strain evidence="2">HAV1</strain>
    </source>
</reference>
<keyword evidence="1" id="KW-0812">Transmembrane</keyword>
<keyword evidence="1" id="KW-1133">Transmembrane helix</keyword>
<evidence type="ECO:0000256" key="1">
    <source>
        <dbReference type="SAM" id="Phobius"/>
    </source>
</evidence>
<keyword evidence="1" id="KW-0472">Membrane</keyword>
<proteinExistence type="predicted"/>
<gene>
    <name evidence="2" type="ORF">Harvfovirus26_18</name>
</gene>
<organism evidence="2">
    <name type="scientific">Harvfovirus sp</name>
    <dbReference type="NCBI Taxonomy" id="2487768"/>
    <lineage>
        <taxon>Viruses</taxon>
        <taxon>Varidnaviria</taxon>
        <taxon>Bamfordvirae</taxon>
        <taxon>Nucleocytoviricota</taxon>
        <taxon>Megaviricetes</taxon>
        <taxon>Imitervirales</taxon>
        <taxon>Mimiviridae</taxon>
        <taxon>Klosneuvirinae</taxon>
    </lineage>
</organism>
<accession>A0A3G5A2F5</accession>
<dbReference type="EMBL" id="MK072268">
    <property type="protein sequence ID" value="AYV81310.1"/>
    <property type="molecule type" value="Genomic_DNA"/>
</dbReference>